<feature type="compositionally biased region" description="Polar residues" evidence="12">
    <location>
        <begin position="371"/>
        <end position="382"/>
    </location>
</feature>
<feature type="active site" description="Nucleophile" evidence="9">
    <location>
        <position position="399"/>
    </location>
</feature>
<comment type="catalytic activity">
    <reaction evidence="1 11">
        <text>an S-substituted glutathione + H2O = an S-substituted L-cysteinylglycine + L-glutamate</text>
        <dbReference type="Rhea" id="RHEA:59468"/>
        <dbReference type="ChEBI" id="CHEBI:15377"/>
        <dbReference type="ChEBI" id="CHEBI:29985"/>
        <dbReference type="ChEBI" id="CHEBI:90779"/>
        <dbReference type="ChEBI" id="CHEBI:143103"/>
        <dbReference type="EC" id="3.4.19.13"/>
    </reaction>
</comment>
<dbReference type="eggNOG" id="COG0405">
    <property type="taxonomic scope" value="Bacteria"/>
</dbReference>
<keyword evidence="13" id="KW-0732">Signal</keyword>
<evidence type="ECO:0000256" key="8">
    <source>
        <dbReference type="ARBA" id="ARBA00047417"/>
    </source>
</evidence>
<dbReference type="Proteomes" id="UP000186895">
    <property type="component" value="Unassembled WGS sequence"/>
</dbReference>
<proteinExistence type="inferred from homology"/>
<dbReference type="Pfam" id="PF01019">
    <property type="entry name" value="G_glu_transpept"/>
    <property type="match status" value="1"/>
</dbReference>
<feature type="chain" id="PRO_5012636495" description="Glutathione hydrolase proenzyme" evidence="13">
    <location>
        <begin position="22"/>
        <end position="580"/>
    </location>
</feature>
<feature type="binding site" evidence="10">
    <location>
        <position position="110"/>
    </location>
    <ligand>
        <name>L-glutamate</name>
        <dbReference type="ChEBI" id="CHEBI:29985"/>
    </ligand>
</feature>
<keyword evidence="7 11" id="KW-0012">Acyltransferase</keyword>
<name>A0A1N6W0A4_9GAMM</name>
<evidence type="ECO:0000256" key="10">
    <source>
        <dbReference type="PIRSR" id="PIRSR600101-2"/>
    </source>
</evidence>
<dbReference type="GO" id="GO:0103068">
    <property type="term" value="F:leukotriene C4 gamma-glutamyl transferase activity"/>
    <property type="evidence" value="ECO:0007669"/>
    <property type="project" value="UniProtKB-EC"/>
</dbReference>
<dbReference type="EMBL" id="FTMN01000009">
    <property type="protein sequence ID" value="SIQ83445.1"/>
    <property type="molecule type" value="Genomic_DNA"/>
</dbReference>
<dbReference type="NCBIfam" id="TIGR00066">
    <property type="entry name" value="g_glut_trans"/>
    <property type="match status" value="1"/>
</dbReference>
<dbReference type="GO" id="GO:0006751">
    <property type="term" value="P:glutathione catabolic process"/>
    <property type="evidence" value="ECO:0007669"/>
    <property type="project" value="UniProtKB-UniRule"/>
</dbReference>
<feature type="signal peptide" evidence="13">
    <location>
        <begin position="1"/>
        <end position="21"/>
    </location>
</feature>
<evidence type="ECO:0000256" key="9">
    <source>
        <dbReference type="PIRSR" id="PIRSR600101-1"/>
    </source>
</evidence>
<dbReference type="RefSeq" id="WP_076465046.1">
    <property type="nucleotide sequence ID" value="NZ_FTMN01000009.1"/>
</dbReference>
<evidence type="ECO:0000313" key="14">
    <source>
        <dbReference type="EMBL" id="SIQ83445.1"/>
    </source>
</evidence>
<dbReference type="STRING" id="49186.SAMN05421647_109220"/>
<feature type="binding site" evidence="10">
    <location>
        <position position="486"/>
    </location>
    <ligand>
        <name>L-glutamate</name>
        <dbReference type="ChEBI" id="CHEBI:29985"/>
    </ligand>
</feature>
<dbReference type="GO" id="GO:0036374">
    <property type="term" value="F:glutathione hydrolase activity"/>
    <property type="evidence" value="ECO:0007669"/>
    <property type="project" value="UniProtKB-UniRule"/>
</dbReference>
<keyword evidence="5 11" id="KW-0378">Hydrolase</keyword>
<dbReference type="InterPro" id="IPR000101">
    <property type="entry name" value="GGT_peptidase"/>
</dbReference>
<evidence type="ECO:0000256" key="12">
    <source>
        <dbReference type="SAM" id="MobiDB-lite"/>
    </source>
</evidence>
<accession>A0A1N6W0A4</accession>
<dbReference type="PRINTS" id="PR01210">
    <property type="entry name" value="GGTRANSPTASE"/>
</dbReference>
<dbReference type="InterPro" id="IPR043137">
    <property type="entry name" value="GGT_ssub_C"/>
</dbReference>
<comment type="similarity">
    <text evidence="3 11">Belongs to the gamma-glutamyltransferase family.</text>
</comment>
<evidence type="ECO:0000256" key="6">
    <source>
        <dbReference type="ARBA" id="ARBA00023145"/>
    </source>
</evidence>
<reference evidence="14 15" key="1">
    <citation type="submission" date="2017-01" db="EMBL/GenBank/DDBJ databases">
        <authorList>
            <person name="Mah S.A."/>
            <person name="Swanson W.J."/>
            <person name="Moy G.W."/>
            <person name="Vacquier V.D."/>
        </authorList>
    </citation>
    <scope>NUCLEOTIDE SEQUENCE [LARGE SCALE GENOMIC DNA]</scope>
    <source>
        <strain evidence="14 15">DSM 7027</strain>
    </source>
</reference>
<comment type="pathway">
    <text evidence="11">Sulfur metabolism; glutathione metabolism.</text>
</comment>
<keyword evidence="4 11" id="KW-0808">Transferase</keyword>
<keyword evidence="15" id="KW-1185">Reference proteome</keyword>
<protein>
    <recommendedName>
        <fullName evidence="11">Glutathione hydrolase proenzyme</fullName>
        <ecNumber evidence="11">2.3.2.2</ecNumber>
        <ecNumber evidence="11">3.4.19.13</ecNumber>
    </recommendedName>
    <component>
        <recommendedName>
            <fullName evidence="11">Glutathione hydrolase large chain</fullName>
        </recommendedName>
    </component>
    <component>
        <recommendedName>
            <fullName evidence="11">Glutathione hydrolase small chain</fullName>
        </recommendedName>
    </component>
</protein>
<evidence type="ECO:0000256" key="4">
    <source>
        <dbReference type="ARBA" id="ARBA00022679"/>
    </source>
</evidence>
<comment type="PTM">
    <text evidence="11">Cleaved by autocatalysis into a large and a small subunit.</text>
</comment>
<feature type="binding site" evidence="10">
    <location>
        <begin position="463"/>
        <end position="464"/>
    </location>
    <ligand>
        <name>L-glutamate</name>
        <dbReference type="ChEBI" id="CHEBI:29985"/>
    </ligand>
</feature>
<gene>
    <name evidence="14" type="ORF">SAMN05421647_109220</name>
</gene>
<evidence type="ECO:0000256" key="2">
    <source>
        <dbReference type="ARBA" id="ARBA00001089"/>
    </source>
</evidence>
<evidence type="ECO:0000256" key="11">
    <source>
        <dbReference type="RuleBase" id="RU368036"/>
    </source>
</evidence>
<dbReference type="Gene3D" id="1.10.246.130">
    <property type="match status" value="1"/>
</dbReference>
<dbReference type="AlphaFoldDB" id="A0A1N6W0A4"/>
<comment type="catalytic activity">
    <reaction evidence="2 11">
        <text>glutathione + H2O = L-cysteinylglycine + L-glutamate</text>
        <dbReference type="Rhea" id="RHEA:28807"/>
        <dbReference type="ChEBI" id="CHEBI:15377"/>
        <dbReference type="ChEBI" id="CHEBI:29985"/>
        <dbReference type="ChEBI" id="CHEBI:57925"/>
        <dbReference type="ChEBI" id="CHEBI:61694"/>
        <dbReference type="EC" id="3.4.19.13"/>
    </reaction>
</comment>
<keyword evidence="6 11" id="KW-0865">Zymogen</keyword>
<dbReference type="PANTHER" id="PTHR43199:SF1">
    <property type="entry name" value="GLUTATHIONE HYDROLASE PROENZYME"/>
    <property type="match status" value="1"/>
</dbReference>
<keyword evidence="11" id="KW-0317">Glutathione biosynthesis</keyword>
<organism evidence="14 15">
    <name type="scientific">Marinobacterium stanieri</name>
    <dbReference type="NCBI Taxonomy" id="49186"/>
    <lineage>
        <taxon>Bacteria</taxon>
        <taxon>Pseudomonadati</taxon>
        <taxon>Pseudomonadota</taxon>
        <taxon>Gammaproteobacteria</taxon>
        <taxon>Oceanospirillales</taxon>
        <taxon>Oceanospirillaceae</taxon>
        <taxon>Marinobacterium</taxon>
    </lineage>
</organism>
<evidence type="ECO:0000256" key="3">
    <source>
        <dbReference type="ARBA" id="ARBA00009381"/>
    </source>
</evidence>
<sequence length="580" mass="62579">MRWLSGATLAMMISLTPLSQAQGAPAPEHATGMQQATSVFAREQLVVSAHPLATQAGYAMLQQGGSAVDAALAIQAMLTLVEPQSSGIGGGAFMLYWDADQQRLQAFDGRETAPASATPELFMKADGTPMRWHDALVGARSVGTPGVLRMLELAHQQHGSLPWATPFQPAITRAEAGFEVSPRLHQLIASGINPGLGRYQAAREYFFTAEGEPLPVGYLRRNPALAQSLQTLAQEGADAFYEGAIGEQIVAALDEAKDNPGQLSRQDLADYRALERQPVCRPYLQWQVCGFPPPTSGGVTLLQIIGLLEPFDLSPSGDSADLEFSHLLTQASRLAYADRARYLADADFVEVPVEGLLSPAYLQQRSRLINPNQDMGQAQPGNPAQLARSDDQAPERPSTSHFVVRDRNGNMVSMTTSIEMAFGSTLMAGGFLLNNQLTDFSFVAEDEGRPVANRVQPGKRPRSSMAPVIVFDQKGQPVLALGSPGGSRIINYVAQTLLRALHSDQPLQTLLQRGHISNRNGVTELELGTDAESLKTGLETRGHSIKVRDLNSGLHLMRRHSDGRWESGVDPRREGLALGG</sequence>
<feature type="binding site" evidence="10">
    <location>
        <position position="439"/>
    </location>
    <ligand>
        <name>L-glutamate</name>
        <dbReference type="ChEBI" id="CHEBI:29985"/>
    </ligand>
</feature>
<evidence type="ECO:0000256" key="1">
    <source>
        <dbReference type="ARBA" id="ARBA00001049"/>
    </source>
</evidence>
<dbReference type="SUPFAM" id="SSF56235">
    <property type="entry name" value="N-terminal nucleophile aminohydrolases (Ntn hydrolases)"/>
    <property type="match status" value="1"/>
</dbReference>
<dbReference type="Gene3D" id="3.60.20.40">
    <property type="match status" value="1"/>
</dbReference>
<dbReference type="InterPro" id="IPR043138">
    <property type="entry name" value="GGT_lsub"/>
</dbReference>
<dbReference type="GO" id="GO:0006750">
    <property type="term" value="P:glutathione biosynthetic process"/>
    <property type="evidence" value="ECO:0007669"/>
    <property type="project" value="UniProtKB-KW"/>
</dbReference>
<comment type="subunit">
    <text evidence="11">This enzyme consists of two polypeptide chains, which are synthesized in precursor form from a single polypeptide.</text>
</comment>
<evidence type="ECO:0000256" key="13">
    <source>
        <dbReference type="SAM" id="SignalP"/>
    </source>
</evidence>
<evidence type="ECO:0000313" key="15">
    <source>
        <dbReference type="Proteomes" id="UP000186895"/>
    </source>
</evidence>
<feature type="region of interest" description="Disordered" evidence="12">
    <location>
        <begin position="371"/>
        <end position="401"/>
    </location>
</feature>
<dbReference type="PANTHER" id="PTHR43199">
    <property type="entry name" value="GLUTATHIONE HYDROLASE"/>
    <property type="match status" value="1"/>
</dbReference>
<dbReference type="EC" id="3.4.19.13" evidence="11"/>
<dbReference type="InterPro" id="IPR051792">
    <property type="entry name" value="GGT_bact"/>
</dbReference>
<comment type="catalytic activity">
    <reaction evidence="8 11">
        <text>an N-terminal (5-L-glutamyl)-[peptide] + an alpha-amino acid = 5-L-glutamyl amino acid + an N-terminal L-alpha-aminoacyl-[peptide]</text>
        <dbReference type="Rhea" id="RHEA:23904"/>
        <dbReference type="Rhea" id="RHEA-COMP:9780"/>
        <dbReference type="Rhea" id="RHEA-COMP:9795"/>
        <dbReference type="ChEBI" id="CHEBI:77644"/>
        <dbReference type="ChEBI" id="CHEBI:78597"/>
        <dbReference type="ChEBI" id="CHEBI:78599"/>
        <dbReference type="ChEBI" id="CHEBI:78608"/>
        <dbReference type="EC" id="2.3.2.2"/>
    </reaction>
</comment>
<dbReference type="UniPathway" id="UPA00204"/>
<evidence type="ECO:0000256" key="7">
    <source>
        <dbReference type="ARBA" id="ARBA00023315"/>
    </source>
</evidence>
<evidence type="ECO:0000256" key="5">
    <source>
        <dbReference type="ARBA" id="ARBA00022801"/>
    </source>
</evidence>
<dbReference type="InterPro" id="IPR029055">
    <property type="entry name" value="Ntn_hydrolases_N"/>
</dbReference>
<dbReference type="EC" id="2.3.2.2" evidence="11"/>